<accession>A0AAE8W5L4</accession>
<dbReference type="Proteomes" id="UP000318720">
    <property type="component" value="Unassembled WGS sequence"/>
</dbReference>
<sequence length="145" mass="15378">MDVVRGYADHDAIAVHEALAGLDADSWAEVYAVLSGLLRSTISIMEMSGRRCMPGHLVRQADEVAAAAPPHYELAVAEATRAWARGDQSAMRALSGRDLPGAVHMTAVGVAVLGLSLWGRTGFLDVLKEFHETVTALVNDPLSGV</sequence>
<reference evidence="1 2" key="1">
    <citation type="submission" date="2019-03" db="EMBL/GenBank/DDBJ databases">
        <title>Comparative genomic analyses of the sweetpotato soil rot pathogen, Streptomyces ipomoeae.</title>
        <authorList>
            <person name="Ruschel Soares N."/>
            <person name="Badger J.H."/>
            <person name="Huguet-Tapia J.C."/>
            <person name="Clark C.A."/>
            <person name="Pettis G.S."/>
        </authorList>
    </citation>
    <scope>NUCLEOTIDE SEQUENCE [LARGE SCALE GENOMIC DNA]</scope>
    <source>
        <strain evidence="1 2">88-35</strain>
    </source>
</reference>
<evidence type="ECO:0000313" key="2">
    <source>
        <dbReference type="Proteomes" id="UP000318720"/>
    </source>
</evidence>
<evidence type="ECO:0000313" key="1">
    <source>
        <dbReference type="EMBL" id="TQE34608.1"/>
    </source>
</evidence>
<proteinExistence type="predicted"/>
<gene>
    <name evidence="1" type="ORF">Sipo8835_15055</name>
</gene>
<dbReference type="AlphaFoldDB" id="A0AAE8W5L4"/>
<protein>
    <submittedName>
        <fullName evidence="1">Uncharacterized protein</fullName>
    </submittedName>
</protein>
<dbReference type="EMBL" id="SPAZ01000128">
    <property type="protein sequence ID" value="TQE34608.1"/>
    <property type="molecule type" value="Genomic_DNA"/>
</dbReference>
<organism evidence="1 2">
    <name type="scientific">Streptomyces ipomoeae</name>
    <dbReference type="NCBI Taxonomy" id="103232"/>
    <lineage>
        <taxon>Bacteria</taxon>
        <taxon>Bacillati</taxon>
        <taxon>Actinomycetota</taxon>
        <taxon>Actinomycetes</taxon>
        <taxon>Kitasatosporales</taxon>
        <taxon>Streptomycetaceae</taxon>
        <taxon>Streptomyces</taxon>
    </lineage>
</organism>
<comment type="caution">
    <text evidence="1">The sequence shown here is derived from an EMBL/GenBank/DDBJ whole genome shotgun (WGS) entry which is preliminary data.</text>
</comment>
<name>A0AAE8W5L4_9ACTN</name>